<proteinExistence type="predicted"/>
<reference evidence="3 4" key="1">
    <citation type="submission" date="2019-02" db="EMBL/GenBank/DDBJ databases">
        <title>Deep-cultivation of Planctomycetes and their phenomic and genomic characterization uncovers novel biology.</title>
        <authorList>
            <person name="Wiegand S."/>
            <person name="Jogler M."/>
            <person name="Boedeker C."/>
            <person name="Pinto D."/>
            <person name="Vollmers J."/>
            <person name="Rivas-Marin E."/>
            <person name="Kohn T."/>
            <person name="Peeters S.H."/>
            <person name="Heuer A."/>
            <person name="Rast P."/>
            <person name="Oberbeckmann S."/>
            <person name="Bunk B."/>
            <person name="Jeske O."/>
            <person name="Meyerdierks A."/>
            <person name="Storesund J.E."/>
            <person name="Kallscheuer N."/>
            <person name="Luecker S."/>
            <person name="Lage O.M."/>
            <person name="Pohl T."/>
            <person name="Merkel B.J."/>
            <person name="Hornburger P."/>
            <person name="Mueller R.-W."/>
            <person name="Bruemmer F."/>
            <person name="Labrenz M."/>
            <person name="Spormann A.M."/>
            <person name="Op Den Camp H."/>
            <person name="Overmann J."/>
            <person name="Amann R."/>
            <person name="Jetten M.S.M."/>
            <person name="Mascher T."/>
            <person name="Medema M.H."/>
            <person name="Devos D.P."/>
            <person name="Kaster A.-K."/>
            <person name="Ovreas L."/>
            <person name="Rohde M."/>
            <person name="Galperin M.Y."/>
            <person name="Jogler C."/>
        </authorList>
    </citation>
    <scope>NUCLEOTIDE SEQUENCE [LARGE SCALE GENOMIC DNA]</scope>
    <source>
        <strain evidence="3 4">KOR34</strain>
    </source>
</reference>
<protein>
    <recommendedName>
        <fullName evidence="5">Secreted protein</fullName>
    </recommendedName>
</protein>
<organism evidence="3 4">
    <name type="scientific">Posidoniimonas corsicana</name>
    <dbReference type="NCBI Taxonomy" id="1938618"/>
    <lineage>
        <taxon>Bacteria</taxon>
        <taxon>Pseudomonadati</taxon>
        <taxon>Planctomycetota</taxon>
        <taxon>Planctomycetia</taxon>
        <taxon>Pirellulales</taxon>
        <taxon>Lacipirellulaceae</taxon>
        <taxon>Posidoniimonas</taxon>
    </lineage>
</organism>
<feature type="region of interest" description="Disordered" evidence="1">
    <location>
        <begin position="234"/>
        <end position="297"/>
    </location>
</feature>
<dbReference type="RefSeq" id="WP_146561837.1">
    <property type="nucleotide sequence ID" value="NZ_SIHJ01000001.1"/>
</dbReference>
<dbReference type="EMBL" id="SIHJ01000001">
    <property type="protein sequence ID" value="TWT35564.1"/>
    <property type="molecule type" value="Genomic_DNA"/>
</dbReference>
<gene>
    <name evidence="3" type="ORF">KOR34_04570</name>
</gene>
<dbReference type="Proteomes" id="UP000316714">
    <property type="component" value="Unassembled WGS sequence"/>
</dbReference>
<evidence type="ECO:0000313" key="3">
    <source>
        <dbReference type="EMBL" id="TWT35564.1"/>
    </source>
</evidence>
<evidence type="ECO:0000256" key="2">
    <source>
        <dbReference type="SAM" id="SignalP"/>
    </source>
</evidence>
<feature type="signal peptide" evidence="2">
    <location>
        <begin position="1"/>
        <end position="28"/>
    </location>
</feature>
<feature type="chain" id="PRO_5023129140" description="Secreted protein" evidence="2">
    <location>
        <begin position="29"/>
        <end position="329"/>
    </location>
</feature>
<feature type="compositionally biased region" description="Basic and acidic residues" evidence="1">
    <location>
        <begin position="264"/>
        <end position="279"/>
    </location>
</feature>
<evidence type="ECO:0000256" key="1">
    <source>
        <dbReference type="SAM" id="MobiDB-lite"/>
    </source>
</evidence>
<comment type="caution">
    <text evidence="3">The sequence shown here is derived from an EMBL/GenBank/DDBJ whole genome shotgun (WGS) entry which is preliminary data.</text>
</comment>
<keyword evidence="4" id="KW-1185">Reference proteome</keyword>
<evidence type="ECO:0008006" key="5">
    <source>
        <dbReference type="Google" id="ProtNLM"/>
    </source>
</evidence>
<dbReference type="AlphaFoldDB" id="A0A5C5VAC9"/>
<evidence type="ECO:0000313" key="4">
    <source>
        <dbReference type="Proteomes" id="UP000316714"/>
    </source>
</evidence>
<keyword evidence="2" id="KW-0732">Signal</keyword>
<name>A0A5C5VAC9_9BACT</name>
<dbReference type="OrthoDB" id="276786at2"/>
<sequence length="329" mass="36285" precursor="true">MAFPRARSPRPFCWGLLGVLIAASPALSAVDDAPIASTQAEPAQAEKRSDSLEQLDARLRKLAPQDERVARLLDAVDAGDPPSTIETVLSGDPLVGAPRSDIALRVAAEHLAARRYEECLAWLEVADPAESNSPELYWHYAAVANHQLVRMPQAGDAADALLALRRTTSRRVRELAELIQRDAQAHKDGTLTHITHQMNDVSRRLSLGQAGEPNQTLQQQVIDSLDKMIDEIEQQRKEQQQQQQQQQIAQGGRGGSAQPMQDSRPADLKGAGEVDDRDLPSGGEWGSLPPAERERVAQQIVRDFPAHYREVIEDYFRSLATAPEQEGER</sequence>
<feature type="compositionally biased region" description="Low complexity" evidence="1">
    <location>
        <begin position="240"/>
        <end position="250"/>
    </location>
</feature>
<accession>A0A5C5VAC9</accession>